<dbReference type="CDD" id="cd12826">
    <property type="entry name" value="EcCorA_ZntB-like_u1"/>
    <property type="match status" value="1"/>
</dbReference>
<keyword evidence="8" id="KW-0406">Ion transport</keyword>
<evidence type="ECO:0000256" key="4">
    <source>
        <dbReference type="ARBA" id="ARBA00022475"/>
    </source>
</evidence>
<proteinExistence type="inferred from homology"/>
<evidence type="ECO:0000256" key="7">
    <source>
        <dbReference type="ARBA" id="ARBA00022989"/>
    </source>
</evidence>
<dbReference type="GO" id="GO:0050897">
    <property type="term" value="F:cobalt ion binding"/>
    <property type="evidence" value="ECO:0007669"/>
    <property type="project" value="TreeGrafter"/>
</dbReference>
<dbReference type="PANTHER" id="PTHR46494:SF1">
    <property type="entry name" value="CORA FAMILY METAL ION TRANSPORTER (EUROFUNG)"/>
    <property type="match status" value="1"/>
</dbReference>
<evidence type="ECO:0000256" key="11">
    <source>
        <dbReference type="ARBA" id="ARBA00045497"/>
    </source>
</evidence>
<keyword evidence="5 12" id="KW-0812">Transmembrane</keyword>
<dbReference type="InterPro" id="IPR045863">
    <property type="entry name" value="CorA_TM1_TM2"/>
</dbReference>
<sequence>MGKKMTLNDGVSGGSFMIVEIHKILIQKEKLSYPCDQLTVGFISEAEFQAFVKQADLSLPMPKQTETLMRNAVSVNEEAFWCVLHLINPGQILGERDQIGLLVLKNCFLVVDLADADDSTGEAVNRMLQTLRPQKATLPRLICGFFREILIQDPDIHEELELRIDTLEKEVFDWKAPHFRRQVMQLGKELLTLNRYYEQLINMSDHLEENLNDLFEENELRSFHLLNDRLLRYRDNVQLLRDRLTQTQQSYQAQLDYQLNKSMKTLSLVTTICLPLSLIAGWYGMNFTTMPELQWTYGYLYVIVLSAAVVSLVVGLLKHKKG</sequence>
<dbReference type="FunFam" id="1.20.58.340:FF:000004">
    <property type="entry name" value="Magnesium transport protein CorA"/>
    <property type="match status" value="1"/>
</dbReference>
<comment type="caution">
    <text evidence="13">The sequence shown here is derived from an EMBL/GenBank/DDBJ whole genome shotgun (WGS) entry which is preliminary data.</text>
</comment>
<dbReference type="SUPFAM" id="SSF143865">
    <property type="entry name" value="CorA soluble domain-like"/>
    <property type="match status" value="1"/>
</dbReference>
<evidence type="ECO:0000256" key="3">
    <source>
        <dbReference type="ARBA" id="ARBA00022448"/>
    </source>
</evidence>
<dbReference type="Proteomes" id="UP000480929">
    <property type="component" value="Unassembled WGS sequence"/>
</dbReference>
<dbReference type="Proteomes" id="UP000433575">
    <property type="component" value="Unassembled WGS sequence"/>
</dbReference>
<evidence type="ECO:0000313" key="14">
    <source>
        <dbReference type="EMBL" id="MSC32144.1"/>
    </source>
</evidence>
<comment type="function">
    <text evidence="11">Mediates influx of magnesium ions. Alternates between open and closed states. Activated by low cytoplasmic Mg(2+) levels. Inactive when cytoplasmic Mg(2+) levels are high.</text>
</comment>
<evidence type="ECO:0000256" key="2">
    <source>
        <dbReference type="ARBA" id="ARBA00009765"/>
    </source>
</evidence>
<dbReference type="GO" id="GO:0015087">
    <property type="term" value="F:cobalt ion transmembrane transporter activity"/>
    <property type="evidence" value="ECO:0007669"/>
    <property type="project" value="TreeGrafter"/>
</dbReference>
<dbReference type="AlphaFoldDB" id="A0A6N7S3Z2"/>
<evidence type="ECO:0000256" key="12">
    <source>
        <dbReference type="SAM" id="Phobius"/>
    </source>
</evidence>
<keyword evidence="7 12" id="KW-1133">Transmembrane helix</keyword>
<evidence type="ECO:0000313" key="13">
    <source>
        <dbReference type="EMBL" id="MSA88597.1"/>
    </source>
</evidence>
<keyword evidence="6" id="KW-0460">Magnesium</keyword>
<evidence type="ECO:0000256" key="9">
    <source>
        <dbReference type="ARBA" id="ARBA00023136"/>
    </source>
</evidence>
<comment type="similarity">
    <text evidence="2">Belongs to the CorA metal ion transporter (MIT) (TC 1.A.35) family.</text>
</comment>
<comment type="subcellular location">
    <subcellularLocation>
        <location evidence="1">Cell membrane</location>
        <topology evidence="1">Multi-pass membrane protein</topology>
    </subcellularLocation>
</comment>
<evidence type="ECO:0000256" key="6">
    <source>
        <dbReference type="ARBA" id="ARBA00022842"/>
    </source>
</evidence>
<name>A0A6N7S3Z2_9FIRM</name>
<dbReference type="InterPro" id="IPR045861">
    <property type="entry name" value="CorA_cytoplasmic_dom"/>
</dbReference>
<dbReference type="EMBL" id="WKPJ01000004">
    <property type="protein sequence ID" value="MSA88597.1"/>
    <property type="molecule type" value="Genomic_DNA"/>
</dbReference>
<evidence type="ECO:0000313" key="15">
    <source>
        <dbReference type="Proteomes" id="UP000433575"/>
    </source>
</evidence>
<evidence type="ECO:0000256" key="10">
    <source>
        <dbReference type="ARBA" id="ARBA00034269"/>
    </source>
</evidence>
<dbReference type="PANTHER" id="PTHR46494">
    <property type="entry name" value="CORA FAMILY METAL ION TRANSPORTER (EUROFUNG)"/>
    <property type="match status" value="1"/>
</dbReference>
<keyword evidence="9 12" id="KW-0472">Membrane</keyword>
<dbReference type="GO" id="GO:0005886">
    <property type="term" value="C:plasma membrane"/>
    <property type="evidence" value="ECO:0007669"/>
    <property type="project" value="UniProtKB-SubCell"/>
</dbReference>
<dbReference type="OrthoDB" id="9803416at2"/>
<dbReference type="SUPFAM" id="SSF144083">
    <property type="entry name" value="Magnesium transport protein CorA, transmembrane region"/>
    <property type="match status" value="1"/>
</dbReference>
<dbReference type="Pfam" id="PF01544">
    <property type="entry name" value="CorA"/>
    <property type="match status" value="1"/>
</dbReference>
<keyword evidence="4" id="KW-1003">Cell membrane</keyword>
<dbReference type="EMBL" id="WKPI01000003">
    <property type="protein sequence ID" value="MSC32144.1"/>
    <property type="molecule type" value="Genomic_DNA"/>
</dbReference>
<dbReference type="GO" id="GO:0000287">
    <property type="term" value="F:magnesium ion binding"/>
    <property type="evidence" value="ECO:0007669"/>
    <property type="project" value="TreeGrafter"/>
</dbReference>
<evidence type="ECO:0000313" key="16">
    <source>
        <dbReference type="Proteomes" id="UP000480929"/>
    </source>
</evidence>
<feature type="transmembrane region" description="Helical" evidence="12">
    <location>
        <begin position="266"/>
        <end position="285"/>
    </location>
</feature>
<evidence type="ECO:0000256" key="5">
    <source>
        <dbReference type="ARBA" id="ARBA00022692"/>
    </source>
</evidence>
<protein>
    <submittedName>
        <fullName evidence="13">Magnesium transporter</fullName>
    </submittedName>
</protein>
<reference evidence="15 16" key="1">
    <citation type="journal article" date="2019" name="Nat. Med.">
        <title>A library of human gut bacterial isolates paired with longitudinal multiomics data enables mechanistic microbiome research.</title>
        <authorList>
            <person name="Poyet M."/>
            <person name="Groussin M."/>
            <person name="Gibbons S.M."/>
            <person name="Avila-Pacheco J."/>
            <person name="Jiang X."/>
            <person name="Kearney S.M."/>
            <person name="Perrotta A.R."/>
            <person name="Berdy B."/>
            <person name="Zhao S."/>
            <person name="Lieberman T.D."/>
            <person name="Swanson P.K."/>
            <person name="Smith M."/>
            <person name="Roesemann S."/>
            <person name="Alexander J.E."/>
            <person name="Rich S.A."/>
            <person name="Livny J."/>
            <person name="Vlamakis H."/>
            <person name="Clish C."/>
            <person name="Bullock K."/>
            <person name="Deik A."/>
            <person name="Scott J."/>
            <person name="Pierce K.A."/>
            <person name="Xavier R.J."/>
            <person name="Alm E.J."/>
        </authorList>
    </citation>
    <scope>NUCLEOTIDE SEQUENCE [LARGE SCALE GENOMIC DNA]</scope>
    <source>
        <strain evidence="13 15">BIOML-A4</strain>
        <strain evidence="14 16">BIOML-A5</strain>
    </source>
</reference>
<accession>A0A6N7S3Z2</accession>
<evidence type="ECO:0000256" key="1">
    <source>
        <dbReference type="ARBA" id="ARBA00004651"/>
    </source>
</evidence>
<dbReference type="InterPro" id="IPR002523">
    <property type="entry name" value="MgTranspt_CorA/ZnTranspt_ZntB"/>
</dbReference>
<feature type="transmembrane region" description="Helical" evidence="12">
    <location>
        <begin position="297"/>
        <end position="317"/>
    </location>
</feature>
<dbReference type="Gene3D" id="1.20.58.340">
    <property type="entry name" value="Magnesium transport protein CorA, transmembrane region"/>
    <property type="match status" value="2"/>
</dbReference>
<keyword evidence="3" id="KW-0813">Transport</keyword>
<evidence type="ECO:0000256" key="8">
    <source>
        <dbReference type="ARBA" id="ARBA00023065"/>
    </source>
</evidence>
<dbReference type="GO" id="GO:0015095">
    <property type="term" value="F:magnesium ion transmembrane transporter activity"/>
    <property type="evidence" value="ECO:0007669"/>
    <property type="project" value="TreeGrafter"/>
</dbReference>
<keyword evidence="16" id="KW-1185">Reference proteome</keyword>
<comment type="catalytic activity">
    <reaction evidence="10">
        <text>Mg(2+)(in) = Mg(2+)(out)</text>
        <dbReference type="Rhea" id="RHEA:29827"/>
        <dbReference type="ChEBI" id="CHEBI:18420"/>
    </reaction>
</comment>
<organism evidence="13 15">
    <name type="scientific">Holdemania massiliensis</name>
    <dbReference type="NCBI Taxonomy" id="1468449"/>
    <lineage>
        <taxon>Bacteria</taxon>
        <taxon>Bacillati</taxon>
        <taxon>Bacillota</taxon>
        <taxon>Erysipelotrichia</taxon>
        <taxon>Erysipelotrichales</taxon>
        <taxon>Erysipelotrichaceae</taxon>
        <taxon>Holdemania</taxon>
    </lineage>
</organism>
<gene>
    <name evidence="14" type="ORF">GKD88_03315</name>
    <name evidence="13" type="ORF">GKE08_04585</name>
</gene>